<evidence type="ECO:0000256" key="3">
    <source>
        <dbReference type="SAM" id="Coils"/>
    </source>
</evidence>
<feature type="transmembrane region" description="Helical" evidence="4">
    <location>
        <begin position="227"/>
        <end position="246"/>
    </location>
</feature>
<evidence type="ECO:0000259" key="5">
    <source>
        <dbReference type="PROSITE" id="PS50111"/>
    </source>
</evidence>
<dbReference type="PANTHER" id="PTHR32089:SF112">
    <property type="entry name" value="LYSOZYME-LIKE PROTEIN-RELATED"/>
    <property type="match status" value="1"/>
</dbReference>
<keyword evidence="4" id="KW-0812">Transmembrane</keyword>
<dbReference type="Pfam" id="PF00015">
    <property type="entry name" value="MCPsignal"/>
    <property type="match status" value="1"/>
</dbReference>
<evidence type="ECO:0000256" key="1">
    <source>
        <dbReference type="ARBA" id="ARBA00023224"/>
    </source>
</evidence>
<dbReference type="PANTHER" id="PTHR32089">
    <property type="entry name" value="METHYL-ACCEPTING CHEMOTAXIS PROTEIN MCPB"/>
    <property type="match status" value="1"/>
</dbReference>
<gene>
    <name evidence="6" type="ORF">EDC18_1173</name>
</gene>
<keyword evidence="7" id="KW-1185">Reference proteome</keyword>
<protein>
    <submittedName>
        <fullName evidence="6">Methyl-accepting chemotaxis protein</fullName>
    </submittedName>
</protein>
<keyword evidence="1 2" id="KW-0807">Transducer</keyword>
<comment type="caution">
    <text evidence="6">The sequence shown here is derived from an EMBL/GenBank/DDBJ whole genome shotgun (WGS) entry which is preliminary data.</text>
</comment>
<keyword evidence="3" id="KW-0175">Coiled coil</keyword>
<keyword evidence="4" id="KW-0472">Membrane</keyword>
<dbReference type="Proteomes" id="UP000294902">
    <property type="component" value="Unassembled WGS sequence"/>
</dbReference>
<dbReference type="InterPro" id="IPR038158">
    <property type="entry name" value="H-NOX_domain_sf"/>
</dbReference>
<dbReference type="EMBL" id="SMAL01000017">
    <property type="protein sequence ID" value="TCT11634.1"/>
    <property type="molecule type" value="Genomic_DNA"/>
</dbReference>
<dbReference type="SUPFAM" id="SSF111126">
    <property type="entry name" value="Ligand-binding domain in the NO signalling and Golgi transport"/>
    <property type="match status" value="1"/>
</dbReference>
<dbReference type="AlphaFoldDB" id="A0A4R3MD25"/>
<accession>A0A4R3MD25</accession>
<dbReference type="Gene3D" id="3.90.1520.10">
    <property type="entry name" value="H-NOX domain"/>
    <property type="match status" value="1"/>
</dbReference>
<dbReference type="GO" id="GO:0020037">
    <property type="term" value="F:heme binding"/>
    <property type="evidence" value="ECO:0007669"/>
    <property type="project" value="InterPro"/>
</dbReference>
<organism evidence="6 7">
    <name type="scientific">Natranaerovirga pectinivora</name>
    <dbReference type="NCBI Taxonomy" id="682400"/>
    <lineage>
        <taxon>Bacteria</taxon>
        <taxon>Bacillati</taxon>
        <taxon>Bacillota</taxon>
        <taxon>Clostridia</taxon>
        <taxon>Lachnospirales</taxon>
        <taxon>Natranaerovirgaceae</taxon>
        <taxon>Natranaerovirga</taxon>
    </lineage>
</organism>
<dbReference type="SUPFAM" id="SSF58104">
    <property type="entry name" value="Methyl-accepting chemotaxis protein (MCP) signaling domain"/>
    <property type="match status" value="1"/>
</dbReference>
<dbReference type="GO" id="GO:0007165">
    <property type="term" value="P:signal transduction"/>
    <property type="evidence" value="ECO:0007669"/>
    <property type="project" value="UniProtKB-KW"/>
</dbReference>
<dbReference type="Pfam" id="PF07700">
    <property type="entry name" value="HNOB"/>
    <property type="match status" value="1"/>
</dbReference>
<dbReference type="InterPro" id="IPR004089">
    <property type="entry name" value="MCPsignal_dom"/>
</dbReference>
<dbReference type="InterPro" id="IPR011644">
    <property type="entry name" value="Heme_NO-bd"/>
</dbReference>
<dbReference type="PROSITE" id="PS50111">
    <property type="entry name" value="CHEMOTAXIS_TRANSDUC_2"/>
    <property type="match status" value="1"/>
</dbReference>
<reference evidence="6 7" key="1">
    <citation type="submission" date="2019-03" db="EMBL/GenBank/DDBJ databases">
        <title>Genomic Encyclopedia of Type Strains, Phase IV (KMG-IV): sequencing the most valuable type-strain genomes for metagenomic binning, comparative biology and taxonomic classification.</title>
        <authorList>
            <person name="Goeker M."/>
        </authorList>
    </citation>
    <scope>NUCLEOTIDE SEQUENCE [LARGE SCALE GENOMIC DNA]</scope>
    <source>
        <strain evidence="6 7">DSM 24629</strain>
    </source>
</reference>
<dbReference type="GO" id="GO:0016020">
    <property type="term" value="C:membrane"/>
    <property type="evidence" value="ECO:0007669"/>
    <property type="project" value="InterPro"/>
</dbReference>
<name>A0A4R3MD25_9FIRM</name>
<evidence type="ECO:0000313" key="7">
    <source>
        <dbReference type="Proteomes" id="UP000294902"/>
    </source>
</evidence>
<keyword evidence="4" id="KW-1133">Transmembrane helix</keyword>
<proteinExistence type="predicted"/>
<dbReference type="RefSeq" id="WP_132254180.1">
    <property type="nucleotide sequence ID" value="NZ_SMAL01000017.1"/>
</dbReference>
<evidence type="ECO:0000256" key="2">
    <source>
        <dbReference type="PROSITE-ProRule" id="PRU00284"/>
    </source>
</evidence>
<dbReference type="SMART" id="SM00283">
    <property type="entry name" value="MA"/>
    <property type="match status" value="1"/>
</dbReference>
<feature type="coiled-coil region" evidence="3">
    <location>
        <begin position="355"/>
        <end position="382"/>
    </location>
</feature>
<sequence>MKGTVVSTWLKTCRNLYGNDIVDNALRHSNVATDKTFSPLEEVNDDIVNNIIGYIAKEKNLKLFDLWETIGKDNVKTFQNDYPAFFRHQNLYHFLRSMNDVHKIVMQRIPGAKPPVLDIEPISSKEAHFTYRSKRGMFGYFTGLLKGAAEHFGENLIIQEIEKTNEILKVKLTFENQISFNKKFVLNKILSFGFIKDYNVKVAILSTGLTLLGSFGLSSVIKDTNVLIGSIGILTFVFTFISSRLISKPLKSIIKELEDIKDHNYTELINLQTKDQFENIFNEINNYKDIIKKDFVGFKGIVDEMNTFSDRISNIAFTMNNTSDEISDIVEQLATAALSQAEDTESSVYVLNNNIQEVKKIASEEQDNKTELEEAVNKIEDSFKNVEFTAKKVNNVLDKFREVKESGLSLRSNAENITDIVGIVSSISQQTNLLALNASIEAARAGEAGRGFAVVAEEVRKLSEETNEAVENINTYLGGFVKDIAVMVEDIDKQYSVLSQENTNLSNAVETSSDANTRIKVVSDKLFETARKLETESNSISKVFENIESLAAIAEENSASSEEVSANVTNYAEQIKKLSTNVAEFKKITESFKEDLNTYRI</sequence>
<feature type="transmembrane region" description="Helical" evidence="4">
    <location>
        <begin position="202"/>
        <end position="221"/>
    </location>
</feature>
<dbReference type="OrthoDB" id="1660488at2"/>
<evidence type="ECO:0000256" key="4">
    <source>
        <dbReference type="SAM" id="Phobius"/>
    </source>
</evidence>
<dbReference type="InterPro" id="IPR024096">
    <property type="entry name" value="NO_sig/Golgi_transp_ligand-bd"/>
</dbReference>
<feature type="domain" description="Methyl-accepting transducer" evidence="5">
    <location>
        <begin position="315"/>
        <end position="572"/>
    </location>
</feature>
<dbReference type="Gene3D" id="1.10.287.950">
    <property type="entry name" value="Methyl-accepting chemotaxis protein"/>
    <property type="match status" value="1"/>
</dbReference>
<evidence type="ECO:0000313" key="6">
    <source>
        <dbReference type="EMBL" id="TCT11634.1"/>
    </source>
</evidence>